<protein>
    <submittedName>
        <fullName evidence="9">Gluconate transporter</fullName>
    </submittedName>
</protein>
<evidence type="ECO:0000256" key="8">
    <source>
        <dbReference type="SAM" id="Phobius"/>
    </source>
</evidence>
<comment type="caution">
    <text evidence="9">The sequence shown here is derived from an EMBL/GenBank/DDBJ whole genome shotgun (WGS) entry which is preliminary data.</text>
</comment>
<dbReference type="InterPro" id="IPR003474">
    <property type="entry name" value="Glcn_transporter"/>
</dbReference>
<dbReference type="NCBIfam" id="TIGR00791">
    <property type="entry name" value="gntP"/>
    <property type="match status" value="1"/>
</dbReference>
<dbReference type="GO" id="GO:0005886">
    <property type="term" value="C:plasma membrane"/>
    <property type="evidence" value="ECO:0007669"/>
    <property type="project" value="UniProtKB-SubCell"/>
</dbReference>
<name>A0A8J6ITB0_9ALTE</name>
<evidence type="ECO:0000256" key="2">
    <source>
        <dbReference type="ARBA" id="ARBA00022448"/>
    </source>
</evidence>
<dbReference type="Proteomes" id="UP000601768">
    <property type="component" value="Unassembled WGS sequence"/>
</dbReference>
<dbReference type="EMBL" id="JACNEP010000003">
    <property type="protein sequence ID" value="MBC3765228.1"/>
    <property type="molecule type" value="Genomic_DNA"/>
</dbReference>
<feature type="transmembrane region" description="Helical" evidence="8">
    <location>
        <begin position="297"/>
        <end position="319"/>
    </location>
</feature>
<keyword evidence="3" id="KW-1003">Cell membrane</keyword>
<feature type="transmembrane region" description="Helical" evidence="8">
    <location>
        <begin position="411"/>
        <end position="435"/>
    </location>
</feature>
<evidence type="ECO:0000256" key="3">
    <source>
        <dbReference type="ARBA" id="ARBA00022475"/>
    </source>
</evidence>
<feature type="transmembrane region" description="Helical" evidence="8">
    <location>
        <begin position="57"/>
        <end position="76"/>
    </location>
</feature>
<keyword evidence="6 8" id="KW-0472">Membrane</keyword>
<reference evidence="9" key="1">
    <citation type="journal article" date="2018" name="Int. J. Syst. Evol. Microbiol.">
        <title>Neptunicella marina gen. nov., sp. nov., isolated from surface seawater.</title>
        <authorList>
            <person name="Liu X."/>
            <person name="Lai Q."/>
            <person name="Du Y."/>
            <person name="Zhang X."/>
            <person name="Liu Z."/>
            <person name="Sun F."/>
            <person name="Shao Z."/>
        </authorList>
    </citation>
    <scope>NUCLEOTIDE SEQUENCE</scope>
    <source>
        <strain evidence="9">S27-2</strain>
    </source>
</reference>
<feature type="transmembrane region" description="Helical" evidence="8">
    <location>
        <begin position="339"/>
        <end position="364"/>
    </location>
</feature>
<dbReference type="GO" id="GO:0015128">
    <property type="term" value="F:gluconate transmembrane transporter activity"/>
    <property type="evidence" value="ECO:0007669"/>
    <property type="project" value="InterPro"/>
</dbReference>
<dbReference type="PANTHER" id="PTHR30354:SF22">
    <property type="entry name" value="HIGH-AFFINITY GLUCONATE TRANSPORTER"/>
    <property type="match status" value="1"/>
</dbReference>
<keyword evidence="4 8" id="KW-0812">Transmembrane</keyword>
<dbReference type="RefSeq" id="WP_186505705.1">
    <property type="nucleotide sequence ID" value="NZ_JACNEP010000003.1"/>
</dbReference>
<feature type="transmembrane region" description="Helical" evidence="8">
    <location>
        <begin position="6"/>
        <end position="22"/>
    </location>
</feature>
<dbReference type="Pfam" id="PF02447">
    <property type="entry name" value="GntP_permease"/>
    <property type="match status" value="1"/>
</dbReference>
<organism evidence="9 10">
    <name type="scientific">Neptunicella marina</name>
    <dbReference type="NCBI Taxonomy" id="2125989"/>
    <lineage>
        <taxon>Bacteria</taxon>
        <taxon>Pseudomonadati</taxon>
        <taxon>Pseudomonadota</taxon>
        <taxon>Gammaproteobacteria</taxon>
        <taxon>Alteromonadales</taxon>
        <taxon>Alteromonadaceae</taxon>
        <taxon>Neptunicella</taxon>
    </lineage>
</organism>
<evidence type="ECO:0000256" key="6">
    <source>
        <dbReference type="ARBA" id="ARBA00023136"/>
    </source>
</evidence>
<reference evidence="9" key="2">
    <citation type="submission" date="2020-08" db="EMBL/GenBank/DDBJ databases">
        <authorList>
            <person name="Lai Q."/>
        </authorList>
    </citation>
    <scope>NUCLEOTIDE SEQUENCE</scope>
    <source>
        <strain evidence="9">S27-2</strain>
    </source>
</reference>
<comment type="subcellular location">
    <subcellularLocation>
        <location evidence="1">Cell membrane</location>
        <topology evidence="1">Multi-pass membrane protein</topology>
    </subcellularLocation>
</comment>
<feature type="transmembrane region" description="Helical" evidence="8">
    <location>
        <begin position="174"/>
        <end position="197"/>
    </location>
</feature>
<accession>A0A8J6ITB0</accession>
<dbReference type="AlphaFoldDB" id="A0A8J6ITB0"/>
<feature type="transmembrane region" description="Helical" evidence="8">
    <location>
        <begin position="29"/>
        <end position="51"/>
    </location>
</feature>
<keyword evidence="5 8" id="KW-1133">Transmembrane helix</keyword>
<evidence type="ECO:0000313" key="10">
    <source>
        <dbReference type="Proteomes" id="UP000601768"/>
    </source>
</evidence>
<feature type="transmembrane region" description="Helical" evidence="8">
    <location>
        <begin position="218"/>
        <end position="241"/>
    </location>
</feature>
<comment type="similarity">
    <text evidence="7">Belongs to the GntP permease family.</text>
</comment>
<dbReference type="PIRSF" id="PIRSF002746">
    <property type="entry name" value="Gluconate_transporter"/>
    <property type="match status" value="1"/>
</dbReference>
<feature type="transmembrane region" description="Helical" evidence="8">
    <location>
        <begin position="253"/>
        <end position="276"/>
    </location>
</feature>
<evidence type="ECO:0000256" key="4">
    <source>
        <dbReference type="ARBA" id="ARBA00022692"/>
    </source>
</evidence>
<evidence type="ECO:0000256" key="7">
    <source>
        <dbReference type="ARBA" id="ARBA00049663"/>
    </source>
</evidence>
<sequence length="436" mass="46044">MAVLSVVISIVLLILLISWLKLHPFLAFLISAILASVLLGLPLDSIAPTLQAGMGNLLGPLSVIICVGAMFGKLVCESGAAQQIGNSLMALFGQKYLTLALMFTGFIVGIPLFYNVGFVILIPLVFSIAYQTKLPAVYLGIPLLAALSVTHGFLPPHPSPTALVPQFGADMGLTLVYGLIVALPTMLIAGPFFSRFLKDINATPLKTFVPEDKPQEALPGTLNSFLTSLLPVLLLALTAGLPHLSDSETSSPLLGFVGHPMVVMLLSLLLAMFTLGKPSGLSMSKMLDGFSDAIKDVAVILLIIAGAGALKQVFVVSGVSQDIGTIFSSLAINPLLLGWLMATIIRICLGSATVAGLTAASILAPMAAQLDVDPNLMVLAIGAGSLMCSHVNDSGFWMFKEYFNLDLKQTFMSWTMMETLVGVVGLFMILTLNLII</sequence>
<feature type="transmembrane region" description="Helical" evidence="8">
    <location>
        <begin position="137"/>
        <end position="154"/>
    </location>
</feature>
<keyword evidence="10" id="KW-1185">Reference proteome</keyword>
<keyword evidence="2" id="KW-0813">Transport</keyword>
<evidence type="ECO:0000313" key="9">
    <source>
        <dbReference type="EMBL" id="MBC3765228.1"/>
    </source>
</evidence>
<gene>
    <name evidence="9" type="ORF">H8B19_05030</name>
</gene>
<evidence type="ECO:0000256" key="1">
    <source>
        <dbReference type="ARBA" id="ARBA00004651"/>
    </source>
</evidence>
<proteinExistence type="inferred from homology"/>
<evidence type="ECO:0000256" key="5">
    <source>
        <dbReference type="ARBA" id="ARBA00022989"/>
    </source>
</evidence>
<dbReference type="PANTHER" id="PTHR30354">
    <property type="entry name" value="GNT FAMILY GLUCONATE TRANSPORTER"/>
    <property type="match status" value="1"/>
</dbReference>